<dbReference type="AlphaFoldDB" id="A0A9Q2P187"/>
<dbReference type="PANTHER" id="PTHR11999">
    <property type="entry name" value="GROUP II PYRIDOXAL-5-PHOSPHATE DECARBOXYLASE"/>
    <property type="match status" value="1"/>
</dbReference>
<dbReference type="EMBL" id="JAFBXF010000009">
    <property type="protein sequence ID" value="MBM2418175.1"/>
    <property type="molecule type" value="Genomic_DNA"/>
</dbReference>
<dbReference type="GO" id="GO:0016831">
    <property type="term" value="F:carboxy-lyase activity"/>
    <property type="evidence" value="ECO:0007669"/>
    <property type="project" value="UniProtKB-KW"/>
</dbReference>
<comment type="similarity">
    <text evidence="2 7">Belongs to the group II decarboxylase family.</text>
</comment>
<dbReference type="InterPro" id="IPR015421">
    <property type="entry name" value="PyrdxlP-dep_Trfase_major"/>
</dbReference>
<dbReference type="Pfam" id="PF00282">
    <property type="entry name" value="Pyridoxal_deC"/>
    <property type="match status" value="1"/>
</dbReference>
<accession>A0A9Q2P187</accession>
<name>A0A9Q2P187_9RHOB</name>
<gene>
    <name evidence="8" type="ORF">JQX41_14420</name>
    <name evidence="9" type="ORF">JQX48_14430</name>
</gene>
<dbReference type="Proteomes" id="UP000755667">
    <property type="component" value="Unassembled WGS sequence"/>
</dbReference>
<organism evidence="8 10">
    <name type="scientific">Marivita cryptomonadis</name>
    <dbReference type="NCBI Taxonomy" id="505252"/>
    <lineage>
        <taxon>Bacteria</taxon>
        <taxon>Pseudomonadati</taxon>
        <taxon>Pseudomonadota</taxon>
        <taxon>Alphaproteobacteria</taxon>
        <taxon>Rhodobacterales</taxon>
        <taxon>Roseobacteraceae</taxon>
        <taxon>Marivita</taxon>
    </lineage>
</organism>
<dbReference type="PANTHER" id="PTHR11999:SF70">
    <property type="entry name" value="MIP05841P"/>
    <property type="match status" value="1"/>
</dbReference>
<dbReference type="GO" id="GO:0019752">
    <property type="term" value="P:carboxylic acid metabolic process"/>
    <property type="evidence" value="ECO:0007669"/>
    <property type="project" value="InterPro"/>
</dbReference>
<dbReference type="Proteomes" id="UP000809440">
    <property type="component" value="Unassembled WGS sequence"/>
</dbReference>
<dbReference type="Gene3D" id="3.90.1150.10">
    <property type="entry name" value="Aspartate Aminotransferase, domain 1"/>
    <property type="match status" value="1"/>
</dbReference>
<comment type="cofactor">
    <cofactor evidence="1 6 7">
        <name>pyridoxal 5'-phosphate</name>
        <dbReference type="ChEBI" id="CHEBI:597326"/>
    </cofactor>
</comment>
<dbReference type="InterPro" id="IPR015422">
    <property type="entry name" value="PyrdxlP-dep_Trfase_small"/>
</dbReference>
<comment type="caution">
    <text evidence="8">The sequence shown here is derived from an EMBL/GenBank/DDBJ whole genome shotgun (WGS) entry which is preliminary data.</text>
</comment>
<sequence length="446" mass="47125">MSHDPFPFAPDDTRRILDWIAGHVAAGPDPKNGARAAAALEPEMGGAITPDGLGAEAAFALFTDVIQPATRPFGHPTSLSFVAAAPTRAALSFDAALGAAGIFAGNWDGGAGAIHAENQALRWLSDLAGWPATAGGVFVAGGTLGNLSALHAARHWHRTCTQEAQAGRGAILCSSEAHSSIAAVARVMDADLITVPSDASGRMSADAAAAYLTPETFAIVANGGATNCGAVDDIAGLTQLAKARGVWVHVDGAYGGAAMADPALRPTFDGIEQADSLIIDPHKWVFAPYDSCALLYRDAANGAAAHGQRAVYLDTVDKSEWNPSDYALHLTRRARGLPLWYSLATHGTKAYALAIAHTRAIAEDLAERIAAAAWLELLLGPNLTVILFRPRNRTEDEMVRWAEEHRRSGALLCLPTRWRGEMVFRLCIVNPQTDPDHVMAVLDTLR</sequence>
<dbReference type="GO" id="GO:0030170">
    <property type="term" value="F:pyridoxal phosphate binding"/>
    <property type="evidence" value="ECO:0007669"/>
    <property type="project" value="InterPro"/>
</dbReference>
<evidence type="ECO:0000256" key="6">
    <source>
        <dbReference type="PIRSR" id="PIRSR602129-50"/>
    </source>
</evidence>
<dbReference type="GO" id="GO:0008483">
    <property type="term" value="F:transaminase activity"/>
    <property type="evidence" value="ECO:0007669"/>
    <property type="project" value="UniProtKB-KW"/>
</dbReference>
<dbReference type="InterPro" id="IPR015424">
    <property type="entry name" value="PyrdxlP-dep_Trfase"/>
</dbReference>
<evidence type="ECO:0000313" key="10">
    <source>
        <dbReference type="Proteomes" id="UP000755667"/>
    </source>
</evidence>
<keyword evidence="8" id="KW-0032">Aminotransferase</keyword>
<evidence type="ECO:0000256" key="4">
    <source>
        <dbReference type="ARBA" id="ARBA00022898"/>
    </source>
</evidence>
<evidence type="ECO:0000313" key="9">
    <source>
        <dbReference type="EMBL" id="MBM2418175.1"/>
    </source>
</evidence>
<dbReference type="GeneID" id="62640363"/>
<protein>
    <submittedName>
        <fullName evidence="8">Aminotransferase class V-fold PLP-dependent enzyme</fullName>
    </submittedName>
</protein>
<keyword evidence="8" id="KW-0808">Transferase</keyword>
<keyword evidence="5 7" id="KW-0456">Lyase</keyword>
<evidence type="ECO:0000256" key="3">
    <source>
        <dbReference type="ARBA" id="ARBA00022793"/>
    </source>
</evidence>
<dbReference type="EMBL" id="JAFBXE010000009">
    <property type="protein sequence ID" value="MBM2413506.1"/>
    <property type="molecule type" value="Genomic_DNA"/>
</dbReference>
<reference evidence="8 11" key="1">
    <citation type="submission" date="2021-01" db="EMBL/GenBank/DDBJ databases">
        <title>Diatom-associated Roseobacters Show Island Model of Population Structure.</title>
        <authorList>
            <person name="Qu L."/>
            <person name="Feng X."/>
            <person name="Chen Y."/>
            <person name="Li L."/>
            <person name="Wang X."/>
            <person name="Hu Z."/>
            <person name="Wang H."/>
            <person name="Luo H."/>
        </authorList>
    </citation>
    <scope>NUCLEOTIDE SEQUENCE</scope>
    <source>
        <strain evidence="9 11">CC28-63</strain>
        <strain evidence="8">CC28-69</strain>
    </source>
</reference>
<evidence type="ECO:0000256" key="7">
    <source>
        <dbReference type="RuleBase" id="RU000382"/>
    </source>
</evidence>
<dbReference type="Gene3D" id="3.40.640.10">
    <property type="entry name" value="Type I PLP-dependent aspartate aminotransferase-like (Major domain)"/>
    <property type="match status" value="1"/>
</dbReference>
<keyword evidence="4 6" id="KW-0663">Pyridoxal phosphate</keyword>
<evidence type="ECO:0000313" key="8">
    <source>
        <dbReference type="EMBL" id="MBM2413506.1"/>
    </source>
</evidence>
<keyword evidence="3" id="KW-0210">Decarboxylase</keyword>
<dbReference type="RefSeq" id="WP_203276018.1">
    <property type="nucleotide sequence ID" value="NZ_JAFBWU010000009.1"/>
</dbReference>
<evidence type="ECO:0000256" key="2">
    <source>
        <dbReference type="ARBA" id="ARBA00009533"/>
    </source>
</evidence>
<evidence type="ECO:0000256" key="5">
    <source>
        <dbReference type="ARBA" id="ARBA00023239"/>
    </source>
</evidence>
<keyword evidence="11" id="KW-1185">Reference proteome</keyword>
<dbReference type="InterPro" id="IPR010977">
    <property type="entry name" value="Aromatic_deC"/>
</dbReference>
<evidence type="ECO:0000256" key="1">
    <source>
        <dbReference type="ARBA" id="ARBA00001933"/>
    </source>
</evidence>
<proteinExistence type="inferred from homology"/>
<feature type="modified residue" description="N6-(pyridoxal phosphate)lysine" evidence="6">
    <location>
        <position position="283"/>
    </location>
</feature>
<dbReference type="SUPFAM" id="SSF53383">
    <property type="entry name" value="PLP-dependent transferases"/>
    <property type="match status" value="1"/>
</dbReference>
<dbReference type="InterPro" id="IPR002129">
    <property type="entry name" value="PyrdxlP-dep_de-COase"/>
</dbReference>
<evidence type="ECO:0000313" key="11">
    <source>
        <dbReference type="Proteomes" id="UP000809440"/>
    </source>
</evidence>